<feature type="coiled-coil region" evidence="1">
    <location>
        <begin position="257"/>
        <end position="302"/>
    </location>
</feature>
<evidence type="ECO:0000256" key="1">
    <source>
        <dbReference type="SAM" id="Coils"/>
    </source>
</evidence>
<proteinExistence type="predicted"/>
<dbReference type="RefSeq" id="WP_324668940.1">
    <property type="nucleotide sequence ID" value="NZ_CP141614.1"/>
</dbReference>
<keyword evidence="4" id="KW-1185">Reference proteome</keyword>
<protein>
    <submittedName>
        <fullName evidence="3">Uncharacterized protein</fullName>
    </submittedName>
</protein>
<sequence>MDTLQTLIEFVRSGGTAPLAGEGLIPTSVATDVLQRVTGEPPVMAQTTPEQQQRLGLPERVPWEVRQQAESIIPTPPPESDLLGYPDELVPIIPSLAGRKGTIDDIKKATDLALNLVSLGAKRSEQERVARETAVKFAEWEGRFVDPVELEAFLKENYPNARFFIPKPLEVGPYAGKIDFEAFKTQNQALAEIARTAAETGLINTRIRGEELQNQLRQLDIDTYMPRFNAEMDRMAAATGLDRVRAREIETLLPTRLALSQAELKELQQRIEQGEKLGPLMLEKYRTDIERAKQEGRISKAEADYLERVATFRAGLMEVEFQRAQAEMDPVNLQLWWAMLGLPGDPPAGLKLRNFQVDRFLDAVRARRGTVVKAKTLFQAAGIDTKDLPKEVLEADVQIDSAGELASTLDRLSGIRLAPIETSLDLLAALITAYTPSTTDDLLLLLFTKDNPNLAAQVMGSRVDRLPPDIQALARSLLEFATGELQGAIPNLKLPQQKPPTAASNPPAARQQPSAERNDANWSEVDALEILDRFGGNVEKAVSWARTELPKQGWTQEQVSQVIEAIRRLGEKGGK</sequence>
<dbReference type="EMBL" id="CP141614">
    <property type="protein sequence ID" value="WRP14589.1"/>
    <property type="molecule type" value="Genomic_DNA"/>
</dbReference>
<evidence type="ECO:0000313" key="3">
    <source>
        <dbReference type="EMBL" id="WRP14589.1"/>
    </source>
</evidence>
<keyword evidence="1" id="KW-0175">Coiled coil</keyword>
<gene>
    <name evidence="3" type="ORF">VLY81_14435</name>
</gene>
<reference evidence="4" key="1">
    <citation type="submission" date="2023-12" db="EMBL/GenBank/DDBJ databases">
        <title>Novel isolates from deep terrestrial aquifers shed light on the physiology and ecology of the class Limnochordia.</title>
        <authorList>
            <person name="Karnachuk O.V."/>
            <person name="Lukina A.P."/>
            <person name="Avakyan M.R."/>
            <person name="Kadnikov V."/>
            <person name="Begmatov S."/>
            <person name="Beletsky A.V."/>
            <person name="Mardanov A.V."/>
            <person name="Ravin N.V."/>
        </authorList>
    </citation>
    <scope>NUCLEOTIDE SEQUENCE [LARGE SCALE GENOMIC DNA]</scope>
    <source>
        <strain evidence="4">LN</strain>
    </source>
</reference>
<accession>A0ABZ1BP27</accession>
<evidence type="ECO:0000256" key="2">
    <source>
        <dbReference type="SAM" id="MobiDB-lite"/>
    </source>
</evidence>
<evidence type="ECO:0000313" key="4">
    <source>
        <dbReference type="Proteomes" id="UP001333102"/>
    </source>
</evidence>
<dbReference type="Proteomes" id="UP001333102">
    <property type="component" value="Chromosome"/>
</dbReference>
<organism evidence="3 4">
    <name type="scientific">Geochorda subterranea</name>
    <dbReference type="NCBI Taxonomy" id="3109564"/>
    <lineage>
        <taxon>Bacteria</taxon>
        <taxon>Bacillati</taxon>
        <taxon>Bacillota</taxon>
        <taxon>Limnochordia</taxon>
        <taxon>Limnochordales</taxon>
        <taxon>Geochordaceae</taxon>
        <taxon>Geochorda</taxon>
    </lineage>
</organism>
<feature type="region of interest" description="Disordered" evidence="2">
    <location>
        <begin position="491"/>
        <end position="522"/>
    </location>
</feature>
<name>A0ABZ1BP27_9FIRM</name>